<reference evidence="1" key="1">
    <citation type="submission" date="2014-05" db="EMBL/GenBank/DDBJ databases">
        <authorList>
            <person name="Chronopoulou M."/>
        </authorList>
    </citation>
    <scope>NUCLEOTIDE SEQUENCE</scope>
    <source>
        <tissue evidence="1">Whole organism</tissue>
    </source>
</reference>
<dbReference type="PANTHER" id="PTHR45913:SF22">
    <property type="entry name" value="SCAN BOX DOMAIN-CONTAINING PROTEIN"/>
    <property type="match status" value="1"/>
</dbReference>
<sequence>MENIISCGADGAPVMMGKKKGCLKLMKHENPEIILVHCVIHRENLVAKKITPPLNEVLRSVIKCINAIKANANFKRLFKQFCENKNADYVRLLLHTDVRWLSKWNCLKRFMVVYDIFSVFLSDKLEMNYLLTLDGKPFLSYLRN</sequence>
<organism evidence="1">
    <name type="scientific">Lepeophtheirus salmonis</name>
    <name type="common">Salmon louse</name>
    <name type="synonym">Caligus salmonis</name>
    <dbReference type="NCBI Taxonomy" id="72036"/>
    <lineage>
        <taxon>Eukaryota</taxon>
        <taxon>Metazoa</taxon>
        <taxon>Ecdysozoa</taxon>
        <taxon>Arthropoda</taxon>
        <taxon>Crustacea</taxon>
        <taxon>Multicrustacea</taxon>
        <taxon>Hexanauplia</taxon>
        <taxon>Copepoda</taxon>
        <taxon>Siphonostomatoida</taxon>
        <taxon>Caligidae</taxon>
        <taxon>Lepeophtheirus</taxon>
    </lineage>
</organism>
<accession>A0A0K2UQ81</accession>
<dbReference type="EMBL" id="HACA01023027">
    <property type="protein sequence ID" value="CDW40388.1"/>
    <property type="molecule type" value="Transcribed_RNA"/>
</dbReference>
<dbReference type="EMBL" id="HACA01023026">
    <property type="protein sequence ID" value="CDW40387.1"/>
    <property type="molecule type" value="Transcribed_RNA"/>
</dbReference>
<dbReference type="PANTHER" id="PTHR45913">
    <property type="entry name" value="EPM2A-INTERACTING PROTEIN 1"/>
    <property type="match status" value="1"/>
</dbReference>
<dbReference type="AlphaFoldDB" id="A0A0K2UQ81"/>
<dbReference type="OrthoDB" id="6379681at2759"/>
<proteinExistence type="predicted"/>
<protein>
    <submittedName>
        <fullName evidence="1">SCAN domaincontaining protein 3like [Metaseiulus occidentalis]</fullName>
    </submittedName>
</protein>
<name>A0A0K2UQ81_LEPSM</name>
<evidence type="ECO:0000313" key="1">
    <source>
        <dbReference type="EMBL" id="CDW40388.1"/>
    </source>
</evidence>